<protein>
    <submittedName>
        <fullName evidence="1">Uncharacterized protein</fullName>
    </submittedName>
</protein>
<accession>A0A6C0BKB7</accession>
<dbReference type="EMBL" id="MN739192">
    <property type="protein sequence ID" value="QHS92805.1"/>
    <property type="molecule type" value="Genomic_DNA"/>
</dbReference>
<evidence type="ECO:0000313" key="1">
    <source>
        <dbReference type="EMBL" id="QHS92805.1"/>
    </source>
</evidence>
<sequence length="29" mass="3392">MNWLDLLPTITINSVHFISSYYANIYGMN</sequence>
<name>A0A6C0BKB7_9ZZZZ</name>
<reference evidence="1" key="1">
    <citation type="journal article" date="2020" name="Nature">
        <title>Giant virus diversity and host interactions through global metagenomics.</title>
        <authorList>
            <person name="Schulz F."/>
            <person name="Roux S."/>
            <person name="Paez-Espino D."/>
            <person name="Jungbluth S."/>
            <person name="Walsh D.A."/>
            <person name="Denef V.J."/>
            <person name="McMahon K.D."/>
            <person name="Konstantinidis K.T."/>
            <person name="Eloe-Fadrosh E.A."/>
            <person name="Kyrpides N.C."/>
            <person name="Woyke T."/>
        </authorList>
    </citation>
    <scope>NUCLEOTIDE SEQUENCE</scope>
    <source>
        <strain evidence="1">GVMAG-M-3300017651-5</strain>
    </source>
</reference>
<organism evidence="1">
    <name type="scientific">viral metagenome</name>
    <dbReference type="NCBI Taxonomy" id="1070528"/>
    <lineage>
        <taxon>unclassified sequences</taxon>
        <taxon>metagenomes</taxon>
        <taxon>organismal metagenomes</taxon>
    </lineage>
</organism>
<proteinExistence type="predicted"/>
<dbReference type="AlphaFoldDB" id="A0A6C0BKB7"/>